<dbReference type="RefSeq" id="XP_046004238.1">
    <property type="nucleotide sequence ID" value="XM_046157621.1"/>
</dbReference>
<feature type="region of interest" description="Disordered" evidence="1">
    <location>
        <begin position="33"/>
        <end position="63"/>
    </location>
</feature>
<evidence type="ECO:0000313" key="2">
    <source>
        <dbReference type="EMBL" id="KAH7010753.1"/>
    </source>
</evidence>
<proteinExistence type="predicted"/>
<keyword evidence="3" id="KW-1185">Reference proteome</keyword>
<dbReference type="GeneID" id="70187167"/>
<dbReference type="EMBL" id="JAGTJQ010000016">
    <property type="protein sequence ID" value="KAH7010753.1"/>
    <property type="molecule type" value="Genomic_DNA"/>
</dbReference>
<name>A0A9P8XQA5_9PEZI</name>
<dbReference type="Proteomes" id="UP000756346">
    <property type="component" value="Unassembled WGS sequence"/>
</dbReference>
<evidence type="ECO:0000313" key="3">
    <source>
        <dbReference type="Proteomes" id="UP000756346"/>
    </source>
</evidence>
<protein>
    <submittedName>
        <fullName evidence="2">Uncharacterized protein</fullName>
    </submittedName>
</protein>
<sequence length="296" mass="31728">MVVLVVPVVPACAGFAPLSRAARRAIRSTPSFAAARAPTNESRSLPQSPLSIQASGTPIGGSYERRSATRTRLVLAACSVTEAVRKTGRRQADDVLAYLFDDVPDVLIAGQSLPTCSPSPISAAYGQDQQLPDLGPGAAQYAVPILGPHTVWCRCTSSVSLALLAACSETSAAGFLILHGVQSRPTRSRILASAICIFFWAAVRAAYRVFEQTVCLFVERSTSAVRRDDGASLSREWSPARFAEVLPKSPWHSTSKRTEESYMSRSGVGGATRLVELFYFAYLLLALKIEDAFLSG</sequence>
<dbReference type="AlphaFoldDB" id="A0A9P8XQA5"/>
<accession>A0A9P8XQA5</accession>
<organism evidence="2 3">
    <name type="scientific">Microdochium trichocladiopsis</name>
    <dbReference type="NCBI Taxonomy" id="1682393"/>
    <lineage>
        <taxon>Eukaryota</taxon>
        <taxon>Fungi</taxon>
        <taxon>Dikarya</taxon>
        <taxon>Ascomycota</taxon>
        <taxon>Pezizomycotina</taxon>
        <taxon>Sordariomycetes</taxon>
        <taxon>Xylariomycetidae</taxon>
        <taxon>Xylariales</taxon>
        <taxon>Microdochiaceae</taxon>
        <taxon>Microdochium</taxon>
    </lineage>
</organism>
<comment type="caution">
    <text evidence="2">The sequence shown here is derived from an EMBL/GenBank/DDBJ whole genome shotgun (WGS) entry which is preliminary data.</text>
</comment>
<reference evidence="2" key="1">
    <citation type="journal article" date="2021" name="Nat. Commun.">
        <title>Genetic determinants of endophytism in the Arabidopsis root mycobiome.</title>
        <authorList>
            <person name="Mesny F."/>
            <person name="Miyauchi S."/>
            <person name="Thiergart T."/>
            <person name="Pickel B."/>
            <person name="Atanasova L."/>
            <person name="Karlsson M."/>
            <person name="Huettel B."/>
            <person name="Barry K.W."/>
            <person name="Haridas S."/>
            <person name="Chen C."/>
            <person name="Bauer D."/>
            <person name="Andreopoulos W."/>
            <person name="Pangilinan J."/>
            <person name="LaButti K."/>
            <person name="Riley R."/>
            <person name="Lipzen A."/>
            <person name="Clum A."/>
            <person name="Drula E."/>
            <person name="Henrissat B."/>
            <person name="Kohler A."/>
            <person name="Grigoriev I.V."/>
            <person name="Martin F.M."/>
            <person name="Hacquard S."/>
        </authorList>
    </citation>
    <scope>NUCLEOTIDE SEQUENCE</scope>
    <source>
        <strain evidence="2">MPI-CAGE-CH-0230</strain>
    </source>
</reference>
<feature type="compositionally biased region" description="Polar residues" evidence="1">
    <location>
        <begin position="39"/>
        <end position="56"/>
    </location>
</feature>
<gene>
    <name evidence="2" type="ORF">B0I36DRAFT_356379</name>
</gene>
<evidence type="ECO:0000256" key="1">
    <source>
        <dbReference type="SAM" id="MobiDB-lite"/>
    </source>
</evidence>